<dbReference type="eggNOG" id="ENOG5031GJC">
    <property type="taxonomic scope" value="Bacteria"/>
</dbReference>
<dbReference type="InterPro" id="IPR025447">
    <property type="entry name" value="DUF4192"/>
</dbReference>
<dbReference type="AlphaFoldDB" id="W9G3K5"/>
<comment type="caution">
    <text evidence="1">The sequence shown here is derived from an EMBL/GenBank/DDBJ whole genome shotgun (WGS) entry which is preliminary data.</text>
</comment>
<dbReference type="Pfam" id="PF13830">
    <property type="entry name" value="DUF4192"/>
    <property type="match status" value="1"/>
</dbReference>
<proteinExistence type="predicted"/>
<evidence type="ECO:0000313" key="2">
    <source>
        <dbReference type="Proteomes" id="UP000019489"/>
    </source>
</evidence>
<dbReference type="STRING" id="1386089.N865_20010"/>
<gene>
    <name evidence="1" type="ORF">N865_20010</name>
</gene>
<dbReference type="Proteomes" id="UP000019489">
    <property type="component" value="Unassembled WGS sequence"/>
</dbReference>
<evidence type="ECO:0000313" key="1">
    <source>
        <dbReference type="EMBL" id="EWS99891.1"/>
    </source>
</evidence>
<dbReference type="RefSeq" id="WP_034809740.1">
    <property type="nucleotide sequence ID" value="NZ_AWSA01000066.1"/>
</dbReference>
<reference evidence="1 2" key="1">
    <citation type="submission" date="2013-08" db="EMBL/GenBank/DDBJ databases">
        <title>Intrasporangium oryzae NRRL B-24470.</title>
        <authorList>
            <person name="Liu H."/>
            <person name="Wang G."/>
        </authorList>
    </citation>
    <scope>NUCLEOTIDE SEQUENCE [LARGE SCALE GENOMIC DNA]</scope>
    <source>
        <strain evidence="1 2">NRRL B-24470</strain>
    </source>
</reference>
<evidence type="ECO:0008006" key="3">
    <source>
        <dbReference type="Google" id="ProtNLM"/>
    </source>
</evidence>
<name>W9G3K5_9MICO</name>
<sequence>MGTTTLRLRSPGELITAIPYLLGFEPTRSLVVVALKDGRLGLTSRIDLPDPGEPGRAARVLMPALRRERPGQVILIGYGDTPGHAAAVLDAFAAALQGAGIGIRDRLLVTGGRWRSLDCTDPGCCPPEGTPIGRSRAGLAVASEFVGQGIAPLPDRAALAALLEPTDQARVVGLLLSRPRRVPQPRVIGGLWARILDVRQDQGLDPADITVQDAAWAARTLRDVALRDGIIVWLTPGTLELPELPEHVRGVLTRLGPPPGTRGTGTHAIGGAAQDSTTANTTADATANTTADATADPAPTVLRLRSRLIRLATLLPDPHAAPALTVLAAHAWWHGNGALANVALARALRADPGYRLAQLIQLMLDEGIQPDHP</sequence>
<accession>W9G3K5</accession>
<dbReference type="EMBL" id="AWSA01000066">
    <property type="protein sequence ID" value="EWS99891.1"/>
    <property type="molecule type" value="Genomic_DNA"/>
</dbReference>
<organism evidence="1 2">
    <name type="scientific">Intrasporangium oryzae NRRL B-24470</name>
    <dbReference type="NCBI Taxonomy" id="1386089"/>
    <lineage>
        <taxon>Bacteria</taxon>
        <taxon>Bacillati</taxon>
        <taxon>Actinomycetota</taxon>
        <taxon>Actinomycetes</taxon>
        <taxon>Micrococcales</taxon>
        <taxon>Intrasporangiaceae</taxon>
        <taxon>Intrasporangium</taxon>
    </lineage>
</organism>
<protein>
    <recommendedName>
        <fullName evidence="3">DUF4192 domain-containing protein</fullName>
    </recommendedName>
</protein>
<keyword evidence="2" id="KW-1185">Reference proteome</keyword>